<keyword evidence="2" id="KW-0862">Zinc</keyword>
<evidence type="ECO:0000256" key="3">
    <source>
        <dbReference type="PROSITE-ProRule" id="PRU00175"/>
    </source>
</evidence>
<dbReference type="InterPro" id="IPR001841">
    <property type="entry name" value="Znf_RING"/>
</dbReference>
<evidence type="ECO:0000256" key="2">
    <source>
        <dbReference type="ARBA" id="ARBA00022833"/>
    </source>
</evidence>
<protein>
    <recommendedName>
        <fullName evidence="5">RING-type domain-containing protein</fullName>
    </recommendedName>
</protein>
<dbReference type="Gene3D" id="3.30.40.10">
    <property type="entry name" value="Zinc/RING finger domain, C3HC4 (zinc finger)"/>
    <property type="match status" value="1"/>
</dbReference>
<evidence type="ECO:0000256" key="1">
    <source>
        <dbReference type="ARBA" id="ARBA00022771"/>
    </source>
</evidence>
<comment type="caution">
    <text evidence="6">The sequence shown here is derived from an EMBL/GenBank/DDBJ whole genome shotgun (WGS) entry which is preliminary data.</text>
</comment>
<dbReference type="GO" id="GO:0016567">
    <property type="term" value="P:protein ubiquitination"/>
    <property type="evidence" value="ECO:0007669"/>
    <property type="project" value="TreeGrafter"/>
</dbReference>
<feature type="domain" description="RING-type" evidence="5">
    <location>
        <begin position="136"/>
        <end position="161"/>
    </location>
</feature>
<evidence type="ECO:0000313" key="6">
    <source>
        <dbReference type="EMBL" id="CAJ0596292.1"/>
    </source>
</evidence>
<dbReference type="GO" id="GO:0061630">
    <property type="term" value="F:ubiquitin protein ligase activity"/>
    <property type="evidence" value="ECO:0007669"/>
    <property type="project" value="TreeGrafter"/>
</dbReference>
<sequence>MAILQFGHIASWPFYNFLLFLDNATDTGERFCTVVDDNVKLEYEEDMEEEDIIDVEDLSVVNDENVVPLRVEAPASRSSSKITWRIGNAKVHEVKRMSKELVPSQICSGVPNSVANVKDLGYFSRLKQTDCAALLCGHIFHGDCIEEWFKHTETPTCPNCRAHTATNQVVRRLFFSASDDTTLVDELMKTLSEKKYAFSRAQAELRGLKKTLSEKKNAFSRAQAELRGLKNDYKNLENKLALELVEKSQLLERVVLLRSQNDIQIKQLDEAKNLQKKLKAKLHEERKQLTELRKKKSDFEAQIKSMEEQTRVSMKKENNLEKLVKSMEKQLKIYKKKESDFGEPVKSLEGAAQIPEGKKQF</sequence>
<feature type="coiled-coil region" evidence="4">
    <location>
        <begin position="198"/>
        <end position="337"/>
    </location>
</feature>
<evidence type="ECO:0000256" key="4">
    <source>
        <dbReference type="SAM" id="Coils"/>
    </source>
</evidence>
<dbReference type="GO" id="GO:0031297">
    <property type="term" value="P:replication fork processing"/>
    <property type="evidence" value="ECO:0007669"/>
    <property type="project" value="TreeGrafter"/>
</dbReference>
<reference evidence="6" key="1">
    <citation type="submission" date="2023-07" db="EMBL/GenBank/DDBJ databases">
        <authorList>
            <consortium name="CYATHOMIX"/>
        </authorList>
    </citation>
    <scope>NUCLEOTIDE SEQUENCE</scope>
    <source>
        <strain evidence="6">N/A</strain>
    </source>
</reference>
<dbReference type="SUPFAM" id="SSF57850">
    <property type="entry name" value="RING/U-box"/>
    <property type="match status" value="1"/>
</dbReference>
<dbReference type="EMBL" id="CATQJL010000112">
    <property type="protein sequence ID" value="CAJ0596292.1"/>
    <property type="molecule type" value="Genomic_DNA"/>
</dbReference>
<dbReference type="GO" id="GO:0090734">
    <property type="term" value="C:site of DNA damage"/>
    <property type="evidence" value="ECO:0007669"/>
    <property type="project" value="TreeGrafter"/>
</dbReference>
<evidence type="ECO:0000313" key="7">
    <source>
        <dbReference type="Proteomes" id="UP001176961"/>
    </source>
</evidence>
<accession>A0AA36GQE9</accession>
<dbReference type="InterPro" id="IPR013083">
    <property type="entry name" value="Znf_RING/FYVE/PHD"/>
</dbReference>
<keyword evidence="1 3" id="KW-0479">Metal-binding</keyword>
<evidence type="ECO:0000259" key="5">
    <source>
        <dbReference type="PROSITE" id="PS50089"/>
    </source>
</evidence>
<organism evidence="6 7">
    <name type="scientific">Cylicocyclus nassatus</name>
    <name type="common">Nematode worm</name>
    <dbReference type="NCBI Taxonomy" id="53992"/>
    <lineage>
        <taxon>Eukaryota</taxon>
        <taxon>Metazoa</taxon>
        <taxon>Ecdysozoa</taxon>
        <taxon>Nematoda</taxon>
        <taxon>Chromadorea</taxon>
        <taxon>Rhabditida</taxon>
        <taxon>Rhabditina</taxon>
        <taxon>Rhabditomorpha</taxon>
        <taxon>Strongyloidea</taxon>
        <taxon>Strongylidae</taxon>
        <taxon>Cylicocyclus</taxon>
    </lineage>
</organism>
<dbReference type="Proteomes" id="UP001176961">
    <property type="component" value="Unassembled WGS sequence"/>
</dbReference>
<dbReference type="Pfam" id="PF13639">
    <property type="entry name" value="zf-RING_2"/>
    <property type="match status" value="1"/>
</dbReference>
<dbReference type="GO" id="GO:0005634">
    <property type="term" value="C:nucleus"/>
    <property type="evidence" value="ECO:0007669"/>
    <property type="project" value="TreeGrafter"/>
</dbReference>
<keyword evidence="7" id="KW-1185">Reference proteome</keyword>
<dbReference type="PANTHER" id="PTHR46569:SF1">
    <property type="entry name" value="E3 UBIQUITIN-PROTEIN LIGASE RFWD3-RELATED"/>
    <property type="match status" value="1"/>
</dbReference>
<dbReference type="AlphaFoldDB" id="A0AA36GQE9"/>
<dbReference type="PANTHER" id="PTHR46569">
    <property type="entry name" value="E3 UBIQUITIN-PROTEIN LIGASE TRAIP"/>
    <property type="match status" value="1"/>
</dbReference>
<dbReference type="InterPro" id="IPR052639">
    <property type="entry name" value="TRAIP_ubiq-protein_ligase"/>
</dbReference>
<keyword evidence="1 3" id="KW-0863">Zinc-finger</keyword>
<name>A0AA36GQE9_CYLNA</name>
<dbReference type="PROSITE" id="PS50089">
    <property type="entry name" value="ZF_RING_2"/>
    <property type="match status" value="1"/>
</dbReference>
<gene>
    <name evidence="6" type="ORF">CYNAS_LOCUS8275</name>
</gene>
<keyword evidence="4" id="KW-0175">Coiled coil</keyword>
<proteinExistence type="predicted"/>
<dbReference type="GO" id="GO:0008270">
    <property type="term" value="F:zinc ion binding"/>
    <property type="evidence" value="ECO:0007669"/>
    <property type="project" value="UniProtKB-KW"/>
</dbReference>